<dbReference type="EMBL" id="UFQS01000647">
    <property type="protein sequence ID" value="SSX05736.1"/>
    <property type="molecule type" value="Genomic_DNA"/>
</dbReference>
<proteinExistence type="predicted"/>
<reference evidence="1" key="1">
    <citation type="submission" date="2018-04" db="EMBL/GenBank/DDBJ databases">
        <authorList>
            <person name="Go L.Y."/>
            <person name="Mitchell J.A."/>
        </authorList>
    </citation>
    <scope>NUCLEOTIDE SEQUENCE</scope>
    <source>
        <tissue evidence="1">Whole organism</tissue>
    </source>
</reference>
<sequence length="79" mass="9006">MSIKINRVRTALATIYQNERLAKMNQIFINGRKIAFVDGKSFVEICLQLASTKQILILICRRSGFSSERNSTLQDQSNN</sequence>
<accession>A0A336M7A6</accession>
<protein>
    <submittedName>
        <fullName evidence="2">CSON013100 protein</fullName>
    </submittedName>
</protein>
<organism evidence="2">
    <name type="scientific">Culicoides sonorensis</name>
    <name type="common">Biting midge</name>
    <dbReference type="NCBI Taxonomy" id="179676"/>
    <lineage>
        <taxon>Eukaryota</taxon>
        <taxon>Metazoa</taxon>
        <taxon>Ecdysozoa</taxon>
        <taxon>Arthropoda</taxon>
        <taxon>Hexapoda</taxon>
        <taxon>Insecta</taxon>
        <taxon>Pterygota</taxon>
        <taxon>Neoptera</taxon>
        <taxon>Endopterygota</taxon>
        <taxon>Diptera</taxon>
        <taxon>Nematocera</taxon>
        <taxon>Chironomoidea</taxon>
        <taxon>Ceratopogonidae</taxon>
        <taxon>Ceratopogoninae</taxon>
        <taxon>Culicoides</taxon>
        <taxon>Monoculicoides</taxon>
    </lineage>
</organism>
<name>A0A336M7A6_CULSO</name>
<reference evidence="2" key="2">
    <citation type="submission" date="2018-07" db="EMBL/GenBank/DDBJ databases">
        <authorList>
            <person name="Quirk P.G."/>
            <person name="Krulwich T.A."/>
        </authorList>
    </citation>
    <scope>NUCLEOTIDE SEQUENCE</scope>
</reference>
<dbReference type="EMBL" id="UFQT01000647">
    <property type="protein sequence ID" value="SSX26095.1"/>
    <property type="molecule type" value="Genomic_DNA"/>
</dbReference>
<dbReference type="VEuPathDB" id="VectorBase:CSON013100"/>
<evidence type="ECO:0000313" key="2">
    <source>
        <dbReference type="EMBL" id="SSX26095.1"/>
    </source>
</evidence>
<gene>
    <name evidence="2" type="primary">CSON013100</name>
</gene>
<dbReference type="AlphaFoldDB" id="A0A336M7A6"/>
<evidence type="ECO:0000313" key="1">
    <source>
        <dbReference type="EMBL" id="SSX05736.1"/>
    </source>
</evidence>